<dbReference type="GO" id="GO:0004722">
    <property type="term" value="F:protein serine/threonine phosphatase activity"/>
    <property type="evidence" value="ECO:0007669"/>
    <property type="project" value="InterPro"/>
</dbReference>
<evidence type="ECO:0000313" key="3">
    <source>
        <dbReference type="Proteomes" id="UP000555411"/>
    </source>
</evidence>
<dbReference type="AlphaFoldDB" id="A0A842I8S0"/>
<dbReference type="SMART" id="SM00332">
    <property type="entry name" value="PP2Cc"/>
    <property type="match status" value="1"/>
</dbReference>
<organism evidence="2 3">
    <name type="scientific">Paragemmobacter straminiformis</name>
    <dbReference type="NCBI Taxonomy" id="2045119"/>
    <lineage>
        <taxon>Bacteria</taxon>
        <taxon>Pseudomonadati</taxon>
        <taxon>Pseudomonadota</taxon>
        <taxon>Alphaproteobacteria</taxon>
        <taxon>Rhodobacterales</taxon>
        <taxon>Paracoccaceae</taxon>
        <taxon>Paragemmobacter</taxon>
    </lineage>
</organism>
<accession>A0A842I8S0</accession>
<dbReference type="RefSeq" id="WP_185798050.1">
    <property type="nucleotide sequence ID" value="NZ_JACLQD010000003.1"/>
</dbReference>
<dbReference type="InterPro" id="IPR015655">
    <property type="entry name" value="PP2C"/>
</dbReference>
<dbReference type="InterPro" id="IPR001932">
    <property type="entry name" value="PPM-type_phosphatase-like_dom"/>
</dbReference>
<proteinExistence type="predicted"/>
<reference evidence="2 3" key="1">
    <citation type="journal article" date="2017" name="Int. J. Syst. Evol. Microbiol.">
        <title>Gemmobacter straminiformis sp. nov., isolated from an artificial fountain.</title>
        <authorList>
            <person name="Kang J.Y."/>
            <person name="Kim M.J."/>
            <person name="Chun J."/>
            <person name="Son K.P."/>
            <person name="Jahng K.Y."/>
        </authorList>
    </citation>
    <scope>NUCLEOTIDE SEQUENCE [LARGE SCALE GENOMIC DNA]</scope>
    <source>
        <strain evidence="2 3">CAM-8</strain>
    </source>
</reference>
<name>A0A842I8S0_9RHOB</name>
<dbReference type="SMART" id="SM00331">
    <property type="entry name" value="PP2C_SIG"/>
    <property type="match status" value="1"/>
</dbReference>
<dbReference type="EMBL" id="JACLQD010000003">
    <property type="protein sequence ID" value="MBC2836452.1"/>
    <property type="molecule type" value="Genomic_DNA"/>
</dbReference>
<protein>
    <submittedName>
        <fullName evidence="2">Serine/threonine-protein phosphatase</fullName>
    </submittedName>
</protein>
<evidence type="ECO:0000259" key="1">
    <source>
        <dbReference type="PROSITE" id="PS51746"/>
    </source>
</evidence>
<dbReference type="SUPFAM" id="SSF81606">
    <property type="entry name" value="PP2C-like"/>
    <property type="match status" value="1"/>
</dbReference>
<sequence length="240" mass="26031">MTETPLIRYSATTHVGRVRKINEDSILALPEHHIWVVSDGVGGHSAGDFASQTVVDSIAILPPDLPPAQMMVEIRAALGRAHDIIRAEARARDVDLIGATVVVLMLHGRHFLCFWAGDSRLYRLRDGMVEMLSSDHSVVSEFVNAGQMTWDEVDVLPQSNAITRAVGVGDTLELDKIWGEMEAGDRFILCSDGLTKYARTATLQALAARAPIETVADTLLTYALEQGGGDNVSIIVVDVT</sequence>
<dbReference type="PROSITE" id="PS51746">
    <property type="entry name" value="PPM_2"/>
    <property type="match status" value="1"/>
</dbReference>
<dbReference type="Gene3D" id="3.60.40.10">
    <property type="entry name" value="PPM-type phosphatase domain"/>
    <property type="match status" value="1"/>
</dbReference>
<evidence type="ECO:0000313" key="2">
    <source>
        <dbReference type="EMBL" id="MBC2836452.1"/>
    </source>
</evidence>
<dbReference type="Pfam" id="PF13672">
    <property type="entry name" value="PP2C_2"/>
    <property type="match status" value="1"/>
</dbReference>
<dbReference type="CDD" id="cd00143">
    <property type="entry name" value="PP2Cc"/>
    <property type="match status" value="1"/>
</dbReference>
<comment type="caution">
    <text evidence="2">The sequence shown here is derived from an EMBL/GenBank/DDBJ whole genome shotgun (WGS) entry which is preliminary data.</text>
</comment>
<dbReference type="PANTHER" id="PTHR47992">
    <property type="entry name" value="PROTEIN PHOSPHATASE"/>
    <property type="match status" value="1"/>
</dbReference>
<gene>
    <name evidence="2" type="ORF">H7F16_13110</name>
</gene>
<keyword evidence="3" id="KW-1185">Reference proteome</keyword>
<feature type="domain" description="PPM-type phosphatase" evidence="1">
    <location>
        <begin position="8"/>
        <end position="239"/>
    </location>
</feature>
<dbReference type="Proteomes" id="UP000555411">
    <property type="component" value="Unassembled WGS sequence"/>
</dbReference>
<dbReference type="InterPro" id="IPR036457">
    <property type="entry name" value="PPM-type-like_dom_sf"/>
</dbReference>